<evidence type="ECO:0000259" key="2">
    <source>
        <dbReference type="PROSITE" id="PS51910"/>
    </source>
</evidence>
<dbReference type="PANTHER" id="PTHR11177:SF362">
    <property type="entry name" value="CLASS V CHITINASE-LIKE"/>
    <property type="match status" value="1"/>
</dbReference>
<accession>A0AA39VKN6</accession>
<dbReference type="AlphaFoldDB" id="A0AA39VKN6"/>
<dbReference type="Pfam" id="PF00704">
    <property type="entry name" value="Glyco_hydro_18"/>
    <property type="match status" value="1"/>
</dbReference>
<dbReference type="GO" id="GO:0005975">
    <property type="term" value="P:carbohydrate metabolic process"/>
    <property type="evidence" value="ECO:0007669"/>
    <property type="project" value="InterPro"/>
</dbReference>
<dbReference type="GO" id="GO:0006032">
    <property type="term" value="P:chitin catabolic process"/>
    <property type="evidence" value="ECO:0007669"/>
    <property type="project" value="TreeGrafter"/>
</dbReference>
<protein>
    <recommendedName>
        <fullName evidence="2">GH18 domain-containing protein</fullName>
    </recommendedName>
</protein>
<gene>
    <name evidence="3" type="ORF">LWI29_018510</name>
</gene>
<reference evidence="3" key="1">
    <citation type="journal article" date="2022" name="Plant J.">
        <title>Strategies of tolerance reflected in two North American maple genomes.</title>
        <authorList>
            <person name="McEvoy S.L."/>
            <person name="Sezen U.U."/>
            <person name="Trouern-Trend A."/>
            <person name="McMahon S.M."/>
            <person name="Schaberg P.G."/>
            <person name="Yang J."/>
            <person name="Wegrzyn J.L."/>
            <person name="Swenson N.G."/>
        </authorList>
    </citation>
    <scope>NUCLEOTIDE SEQUENCE</scope>
    <source>
        <strain evidence="3">NS2018</strain>
    </source>
</reference>
<dbReference type="InterPro" id="IPR017853">
    <property type="entry name" value="GH"/>
</dbReference>
<dbReference type="GO" id="GO:0004568">
    <property type="term" value="F:chitinase activity"/>
    <property type="evidence" value="ECO:0007669"/>
    <property type="project" value="TreeGrafter"/>
</dbReference>
<proteinExistence type="predicted"/>
<dbReference type="EMBL" id="JAUESC010000384">
    <property type="protein sequence ID" value="KAK0581833.1"/>
    <property type="molecule type" value="Genomic_DNA"/>
</dbReference>
<reference evidence="3" key="2">
    <citation type="submission" date="2023-06" db="EMBL/GenBank/DDBJ databases">
        <authorList>
            <person name="Swenson N.G."/>
            <person name="Wegrzyn J.L."/>
            <person name="Mcevoy S.L."/>
        </authorList>
    </citation>
    <scope>NUCLEOTIDE SEQUENCE</scope>
    <source>
        <strain evidence="3">NS2018</strain>
        <tissue evidence="3">Leaf</tissue>
    </source>
</reference>
<dbReference type="GO" id="GO:0008061">
    <property type="term" value="F:chitin binding"/>
    <property type="evidence" value="ECO:0007669"/>
    <property type="project" value="TreeGrafter"/>
</dbReference>
<dbReference type="PANTHER" id="PTHR11177">
    <property type="entry name" value="CHITINASE"/>
    <property type="match status" value="1"/>
</dbReference>
<evidence type="ECO:0000313" key="4">
    <source>
        <dbReference type="Proteomes" id="UP001168877"/>
    </source>
</evidence>
<dbReference type="PROSITE" id="PS51910">
    <property type="entry name" value="GH18_2"/>
    <property type="match status" value="1"/>
</dbReference>
<feature type="domain" description="GH18" evidence="2">
    <location>
        <begin position="27"/>
        <end position="174"/>
    </location>
</feature>
<feature type="chain" id="PRO_5041324532" description="GH18 domain-containing protein" evidence="1">
    <location>
        <begin position="24"/>
        <end position="174"/>
    </location>
</feature>
<organism evidence="3 4">
    <name type="scientific">Acer saccharum</name>
    <name type="common">Sugar maple</name>
    <dbReference type="NCBI Taxonomy" id="4024"/>
    <lineage>
        <taxon>Eukaryota</taxon>
        <taxon>Viridiplantae</taxon>
        <taxon>Streptophyta</taxon>
        <taxon>Embryophyta</taxon>
        <taxon>Tracheophyta</taxon>
        <taxon>Spermatophyta</taxon>
        <taxon>Magnoliopsida</taxon>
        <taxon>eudicotyledons</taxon>
        <taxon>Gunneridae</taxon>
        <taxon>Pentapetalae</taxon>
        <taxon>rosids</taxon>
        <taxon>malvids</taxon>
        <taxon>Sapindales</taxon>
        <taxon>Sapindaceae</taxon>
        <taxon>Hippocastanoideae</taxon>
        <taxon>Acereae</taxon>
        <taxon>Acer</taxon>
    </lineage>
</organism>
<dbReference type="InterPro" id="IPR050314">
    <property type="entry name" value="Glycosyl_Hydrlase_18"/>
</dbReference>
<dbReference type="InterPro" id="IPR001223">
    <property type="entry name" value="Glyco_hydro18_cat"/>
</dbReference>
<evidence type="ECO:0000313" key="3">
    <source>
        <dbReference type="EMBL" id="KAK0581833.1"/>
    </source>
</evidence>
<dbReference type="Gene3D" id="3.20.20.80">
    <property type="entry name" value="Glycosidases"/>
    <property type="match status" value="1"/>
</dbReference>
<feature type="signal peptide" evidence="1">
    <location>
        <begin position="1"/>
        <end position="23"/>
    </location>
</feature>
<dbReference type="SUPFAM" id="SSF51445">
    <property type="entry name" value="(Trans)glycosidases"/>
    <property type="match status" value="1"/>
</dbReference>
<evidence type="ECO:0000256" key="1">
    <source>
        <dbReference type="SAM" id="SignalP"/>
    </source>
</evidence>
<dbReference type="GO" id="GO:0005576">
    <property type="term" value="C:extracellular region"/>
    <property type="evidence" value="ECO:0007669"/>
    <property type="project" value="TreeGrafter"/>
</dbReference>
<keyword evidence="1" id="KW-0732">Signal</keyword>
<dbReference type="Proteomes" id="UP001168877">
    <property type="component" value="Unassembled WGS sequence"/>
</dbReference>
<name>A0AA39VKN6_ACESA</name>
<keyword evidence="4" id="KW-1185">Reference proteome</keyword>
<comment type="caution">
    <text evidence="3">The sequence shown here is derived from an EMBL/GenBank/DDBJ whole genome shotgun (WGS) entry which is preliminary data.</text>
</comment>
<sequence>MVSKILIVIFHIFLSLELQPAQSQTLIRAGYYWHAQNEFPISDINSTLFTHLICGFAQLNSTSYQLSLTPSDEKHVSTFTNAVKEKNPSITTLLAIGGQNANGSTFSSMVSNSSYRKYFIDDSIKTARRYGFLGLDFAWCTLTRSSDMLTWVFSSKSGALQLIPKQETLPIIHN</sequence>